<proteinExistence type="predicted"/>
<comment type="caution">
    <text evidence="1">The sequence shown here is derived from an EMBL/GenBank/DDBJ whole genome shotgun (WGS) entry which is preliminary data.</text>
</comment>
<sequence length="287" mass="32136">MHVKTLITPILLPALFVGMVQAEPLIESREYKILLDPAHFSGGKDQAKNQTENFLNDFNTELKKQGLADTVKKEFKADKVRLVSFYDTPGTCKLKADNYVVRERIQVKSSKREIMMKRRTNTLAELEGVTLAGASPDSSSKVETDIVPGKVVYSISTKQTVGTEPLDSIESLDKLFPDLELNFKQTGALAKVSNLSIIEHSFEGPELKLDGQSFKFDLSIWYVTDETKPVIVELSYKITEPTGKFSAESLSGAEKIMSTISDMNKWAAPESMMKTNWVYQYQPGFCK</sequence>
<gene>
    <name evidence="1" type="ORF">ACFFJ3_15910</name>
</gene>
<reference evidence="1 2" key="1">
    <citation type="submission" date="2024-09" db="EMBL/GenBank/DDBJ databases">
        <authorList>
            <person name="Sun Q."/>
            <person name="Mori K."/>
        </authorList>
    </citation>
    <scope>NUCLEOTIDE SEQUENCE [LARGE SCALE GENOMIC DNA]</scope>
    <source>
        <strain evidence="1 2">CCM 8626</strain>
    </source>
</reference>
<evidence type="ECO:0000313" key="1">
    <source>
        <dbReference type="EMBL" id="MFC0227962.1"/>
    </source>
</evidence>
<name>A0ABV6EG40_9GAMM</name>
<keyword evidence="2" id="KW-1185">Reference proteome</keyword>
<accession>A0ABV6EG40</accession>
<evidence type="ECO:0000313" key="2">
    <source>
        <dbReference type="Proteomes" id="UP001589792"/>
    </source>
</evidence>
<dbReference type="EMBL" id="JBHLXG010000017">
    <property type="protein sequence ID" value="MFC0227962.1"/>
    <property type="molecule type" value="Genomic_DNA"/>
</dbReference>
<protein>
    <submittedName>
        <fullName evidence="1">Uncharacterized protein</fullName>
    </submittedName>
</protein>
<organism evidence="1 2">
    <name type="scientific">Serratia aquatilis</name>
    <dbReference type="NCBI Taxonomy" id="1737515"/>
    <lineage>
        <taxon>Bacteria</taxon>
        <taxon>Pseudomonadati</taxon>
        <taxon>Pseudomonadota</taxon>
        <taxon>Gammaproteobacteria</taxon>
        <taxon>Enterobacterales</taxon>
        <taxon>Yersiniaceae</taxon>
        <taxon>Serratia</taxon>
    </lineage>
</organism>
<dbReference type="RefSeq" id="WP_380677077.1">
    <property type="nucleotide sequence ID" value="NZ_CP173186.1"/>
</dbReference>
<dbReference type="Proteomes" id="UP001589792">
    <property type="component" value="Unassembled WGS sequence"/>
</dbReference>